<gene>
    <name evidence="1" type="ORF">PMALA_042040</name>
</gene>
<evidence type="ECO:0000313" key="2">
    <source>
        <dbReference type="Proteomes" id="UP000078597"/>
    </source>
</evidence>
<evidence type="ECO:0000313" key="1">
    <source>
        <dbReference type="EMBL" id="SBS94090.1"/>
    </source>
</evidence>
<accession>A0A1A8WP86</accession>
<dbReference type="AlphaFoldDB" id="A0A1A8WP86"/>
<dbReference type="EMBL" id="FLQW01002751">
    <property type="protein sequence ID" value="SBS94090.1"/>
    <property type="molecule type" value="Genomic_DNA"/>
</dbReference>
<name>A0A1A8WP86_PLAMA</name>
<proteinExistence type="predicted"/>
<dbReference type="Proteomes" id="UP000078597">
    <property type="component" value="Unassembled WGS sequence"/>
</dbReference>
<sequence>MLSLETESRNLIIFLYNFEEKWLCYVIGIKEDFQSNYYDVFSNWIDDERMELFKPHVLDYILSSFERFNENIFFYNKIVASKLMNSNEKKHEWDYHPYRLYEVNC</sequence>
<protein>
    <submittedName>
        <fullName evidence="1">Uncharacterized protein</fullName>
    </submittedName>
</protein>
<organism evidence="1 2">
    <name type="scientific">Plasmodium malariae</name>
    <dbReference type="NCBI Taxonomy" id="5858"/>
    <lineage>
        <taxon>Eukaryota</taxon>
        <taxon>Sar</taxon>
        <taxon>Alveolata</taxon>
        <taxon>Apicomplexa</taxon>
        <taxon>Aconoidasida</taxon>
        <taxon>Haemosporida</taxon>
        <taxon>Plasmodiidae</taxon>
        <taxon>Plasmodium</taxon>
        <taxon>Plasmodium (Plasmodium)</taxon>
    </lineage>
</organism>
<reference evidence="2" key="1">
    <citation type="submission" date="2016-05" db="EMBL/GenBank/DDBJ databases">
        <authorList>
            <person name="Naeem Raeece"/>
        </authorList>
    </citation>
    <scope>NUCLEOTIDE SEQUENCE [LARGE SCALE GENOMIC DNA]</scope>
</reference>